<sequence>MTFQETWAAPAIARTGHNGHDGHDGVHGVHRAPPGGRDPRRPGLPEPPEGGDPPSDRGERDLGTAPERYLAQLYLTDSGPGLDPEGDLADDADDAVDAEDGDDIEETYRAVGTRGGTRAGGAPHPG</sequence>
<organism evidence="2 3">
    <name type="scientific">Streptomyces boncukensis</name>
    <dbReference type="NCBI Taxonomy" id="2711219"/>
    <lineage>
        <taxon>Bacteria</taxon>
        <taxon>Bacillati</taxon>
        <taxon>Actinomycetota</taxon>
        <taxon>Actinomycetes</taxon>
        <taxon>Kitasatosporales</taxon>
        <taxon>Streptomycetaceae</taxon>
        <taxon>Streptomyces</taxon>
    </lineage>
</organism>
<gene>
    <name evidence="2" type="ORF">G5C65_23160</name>
</gene>
<keyword evidence="3" id="KW-1185">Reference proteome</keyword>
<evidence type="ECO:0000313" key="3">
    <source>
        <dbReference type="Proteomes" id="UP000477722"/>
    </source>
</evidence>
<name>A0A6G4X0Y7_9ACTN</name>
<reference evidence="2 3" key="1">
    <citation type="submission" date="2020-02" db="EMBL/GenBank/DDBJ databases">
        <title>Whole-genome analyses of novel actinobacteria.</title>
        <authorList>
            <person name="Sahin N."/>
            <person name="Tatar D."/>
        </authorList>
    </citation>
    <scope>NUCLEOTIDE SEQUENCE [LARGE SCALE GENOMIC DNA]</scope>
    <source>
        <strain evidence="2 3">SB3404</strain>
    </source>
</reference>
<dbReference type="Proteomes" id="UP000477722">
    <property type="component" value="Unassembled WGS sequence"/>
</dbReference>
<accession>A0A6G4X0Y7</accession>
<proteinExistence type="predicted"/>
<dbReference type="EMBL" id="JAAKZZ010000274">
    <property type="protein sequence ID" value="NGO71206.1"/>
    <property type="molecule type" value="Genomic_DNA"/>
</dbReference>
<feature type="region of interest" description="Disordered" evidence="1">
    <location>
        <begin position="1"/>
        <end position="126"/>
    </location>
</feature>
<evidence type="ECO:0000313" key="2">
    <source>
        <dbReference type="EMBL" id="NGO71206.1"/>
    </source>
</evidence>
<dbReference type="RefSeq" id="WP_165300848.1">
    <property type="nucleotide sequence ID" value="NZ_JAAKZZ010000274.1"/>
</dbReference>
<comment type="caution">
    <text evidence="2">The sequence shown here is derived from an EMBL/GenBank/DDBJ whole genome shotgun (WGS) entry which is preliminary data.</text>
</comment>
<evidence type="ECO:0000256" key="1">
    <source>
        <dbReference type="SAM" id="MobiDB-lite"/>
    </source>
</evidence>
<protein>
    <submittedName>
        <fullName evidence="2">Uncharacterized protein</fullName>
    </submittedName>
</protein>
<feature type="compositionally biased region" description="Basic and acidic residues" evidence="1">
    <location>
        <begin position="18"/>
        <end position="27"/>
    </location>
</feature>
<feature type="compositionally biased region" description="Acidic residues" evidence="1">
    <location>
        <begin position="84"/>
        <end position="105"/>
    </location>
</feature>
<dbReference type="AlphaFoldDB" id="A0A6G4X0Y7"/>